<feature type="region of interest" description="Disordered" evidence="3">
    <location>
        <begin position="1"/>
        <end position="21"/>
    </location>
</feature>
<feature type="domain" description="Enoyl reductase (ER)" evidence="4">
    <location>
        <begin position="13"/>
        <end position="337"/>
    </location>
</feature>
<reference evidence="5" key="1">
    <citation type="submission" date="2022-12" db="EMBL/GenBank/DDBJ databases">
        <authorList>
            <person name="Petersen C."/>
        </authorList>
    </citation>
    <scope>NUCLEOTIDE SEQUENCE</scope>
    <source>
        <strain evidence="5">IBT 21472</strain>
    </source>
</reference>
<dbReference type="PANTHER" id="PTHR45348:SF2">
    <property type="entry name" value="ZINC-TYPE ALCOHOL DEHYDROGENASE-LIKE PROTEIN C2E1P3.01"/>
    <property type="match status" value="1"/>
</dbReference>
<organism evidence="5 6">
    <name type="scientific">Penicillium atrosanguineum</name>
    <dbReference type="NCBI Taxonomy" id="1132637"/>
    <lineage>
        <taxon>Eukaryota</taxon>
        <taxon>Fungi</taxon>
        <taxon>Dikarya</taxon>
        <taxon>Ascomycota</taxon>
        <taxon>Pezizomycotina</taxon>
        <taxon>Eurotiomycetes</taxon>
        <taxon>Eurotiomycetidae</taxon>
        <taxon>Eurotiales</taxon>
        <taxon>Aspergillaceae</taxon>
        <taxon>Penicillium</taxon>
    </lineage>
</organism>
<keyword evidence="2" id="KW-0560">Oxidoreductase</keyword>
<dbReference type="Gene3D" id="3.90.180.10">
    <property type="entry name" value="Medium-chain alcohol dehydrogenases, catalytic domain"/>
    <property type="match status" value="1"/>
</dbReference>
<evidence type="ECO:0000313" key="5">
    <source>
        <dbReference type="EMBL" id="KAJ5314998.1"/>
    </source>
</evidence>
<keyword evidence="6" id="KW-1185">Reference proteome</keyword>
<dbReference type="Proteomes" id="UP001147746">
    <property type="component" value="Unassembled WGS sequence"/>
</dbReference>
<dbReference type="InterPro" id="IPR047122">
    <property type="entry name" value="Trans-enoyl_RdTase-like"/>
</dbReference>
<sequence length="340" mass="36695">MPTNHAAWQDSPGTTLTIRPTPYPTTLSPTQLLIQPSAWAINPCDHMLQDTALPFIKYPLILGEDISGTVISTGTAVTRFKASDRVLAFAQGAFRGPHMGGFQEYVVAEASFTCLLPEDMEFEEGVVFPLGITTASHALFNKEFLALEKPGLEIEMGSMGKSVLIWGGASVVGTNAIQLACAAGLEVYATASERNFEYLKMLGVSRVFDYNSESVVDEIVAALDAPSCAGIFQAAGAEDSVKPCLEIAEKAMGNIFVVTTMPLVEGLVPEGVRAKMLFGDKHDDILEIWEKFLPQALVQQKYLVAPKPFVIEKKGLEGIQEGFDVLRKGVSAKKVVVVAH</sequence>
<evidence type="ECO:0000313" key="6">
    <source>
        <dbReference type="Proteomes" id="UP001147746"/>
    </source>
</evidence>
<comment type="caution">
    <text evidence="5">The sequence shown here is derived from an EMBL/GenBank/DDBJ whole genome shotgun (WGS) entry which is preliminary data.</text>
</comment>
<comment type="similarity">
    <text evidence="1">Belongs to the zinc-containing alcohol dehydrogenase family.</text>
</comment>
<name>A0A9W9PWL5_9EURO</name>
<gene>
    <name evidence="5" type="ORF">N7476_005305</name>
</gene>
<dbReference type="InterPro" id="IPR011032">
    <property type="entry name" value="GroES-like_sf"/>
</dbReference>
<dbReference type="AlphaFoldDB" id="A0A9W9PWL5"/>
<dbReference type="InterPro" id="IPR036291">
    <property type="entry name" value="NAD(P)-bd_dom_sf"/>
</dbReference>
<protein>
    <submittedName>
        <fullName evidence="5">Oxidoreductase</fullName>
    </submittedName>
</protein>
<evidence type="ECO:0000256" key="2">
    <source>
        <dbReference type="ARBA" id="ARBA00023002"/>
    </source>
</evidence>
<dbReference type="Pfam" id="PF08240">
    <property type="entry name" value="ADH_N"/>
    <property type="match status" value="1"/>
</dbReference>
<evidence type="ECO:0000259" key="4">
    <source>
        <dbReference type="SMART" id="SM00829"/>
    </source>
</evidence>
<dbReference type="PANTHER" id="PTHR45348">
    <property type="entry name" value="HYPOTHETICAL OXIDOREDUCTASE (EUROFUNG)"/>
    <property type="match status" value="1"/>
</dbReference>
<proteinExistence type="inferred from homology"/>
<dbReference type="GO" id="GO:0016651">
    <property type="term" value="F:oxidoreductase activity, acting on NAD(P)H"/>
    <property type="evidence" value="ECO:0007669"/>
    <property type="project" value="InterPro"/>
</dbReference>
<evidence type="ECO:0000256" key="3">
    <source>
        <dbReference type="SAM" id="MobiDB-lite"/>
    </source>
</evidence>
<dbReference type="Gene3D" id="3.40.50.720">
    <property type="entry name" value="NAD(P)-binding Rossmann-like Domain"/>
    <property type="match status" value="1"/>
</dbReference>
<dbReference type="Pfam" id="PF00107">
    <property type="entry name" value="ADH_zinc_N"/>
    <property type="match status" value="1"/>
</dbReference>
<dbReference type="SUPFAM" id="SSF50129">
    <property type="entry name" value="GroES-like"/>
    <property type="match status" value="1"/>
</dbReference>
<dbReference type="SMART" id="SM00829">
    <property type="entry name" value="PKS_ER"/>
    <property type="match status" value="1"/>
</dbReference>
<dbReference type="InterPro" id="IPR013154">
    <property type="entry name" value="ADH-like_N"/>
</dbReference>
<evidence type="ECO:0000256" key="1">
    <source>
        <dbReference type="ARBA" id="ARBA00008072"/>
    </source>
</evidence>
<dbReference type="CDD" id="cd08249">
    <property type="entry name" value="enoyl_reductase_like"/>
    <property type="match status" value="1"/>
</dbReference>
<accession>A0A9W9PWL5</accession>
<reference evidence="5" key="2">
    <citation type="journal article" date="2023" name="IMA Fungus">
        <title>Comparative genomic study of the Penicillium genus elucidates a diverse pangenome and 15 lateral gene transfer events.</title>
        <authorList>
            <person name="Petersen C."/>
            <person name="Sorensen T."/>
            <person name="Nielsen M.R."/>
            <person name="Sondergaard T.E."/>
            <person name="Sorensen J.L."/>
            <person name="Fitzpatrick D.A."/>
            <person name="Frisvad J.C."/>
            <person name="Nielsen K.L."/>
        </authorList>
    </citation>
    <scope>NUCLEOTIDE SEQUENCE</scope>
    <source>
        <strain evidence="5">IBT 21472</strain>
    </source>
</reference>
<dbReference type="EMBL" id="JAPZBO010000005">
    <property type="protein sequence ID" value="KAJ5314998.1"/>
    <property type="molecule type" value="Genomic_DNA"/>
</dbReference>
<dbReference type="OrthoDB" id="48317at2759"/>
<dbReference type="InterPro" id="IPR020843">
    <property type="entry name" value="ER"/>
</dbReference>
<feature type="compositionally biased region" description="Polar residues" evidence="3">
    <location>
        <begin position="11"/>
        <end position="21"/>
    </location>
</feature>
<dbReference type="SUPFAM" id="SSF51735">
    <property type="entry name" value="NAD(P)-binding Rossmann-fold domains"/>
    <property type="match status" value="1"/>
</dbReference>
<dbReference type="InterPro" id="IPR013149">
    <property type="entry name" value="ADH-like_C"/>
</dbReference>